<feature type="region of interest" description="Disordered" evidence="1">
    <location>
        <begin position="83"/>
        <end position="113"/>
    </location>
</feature>
<accession>A0ABD2Y8W0</accession>
<dbReference type="EMBL" id="JBJUIK010000015">
    <property type="protein sequence ID" value="KAL3502674.1"/>
    <property type="molecule type" value="Genomic_DNA"/>
</dbReference>
<dbReference type="AlphaFoldDB" id="A0ABD2Y8W0"/>
<organism evidence="2 3">
    <name type="scientific">Cinchona calisaya</name>
    <dbReference type="NCBI Taxonomy" id="153742"/>
    <lineage>
        <taxon>Eukaryota</taxon>
        <taxon>Viridiplantae</taxon>
        <taxon>Streptophyta</taxon>
        <taxon>Embryophyta</taxon>
        <taxon>Tracheophyta</taxon>
        <taxon>Spermatophyta</taxon>
        <taxon>Magnoliopsida</taxon>
        <taxon>eudicotyledons</taxon>
        <taxon>Gunneridae</taxon>
        <taxon>Pentapetalae</taxon>
        <taxon>asterids</taxon>
        <taxon>lamiids</taxon>
        <taxon>Gentianales</taxon>
        <taxon>Rubiaceae</taxon>
        <taxon>Cinchonoideae</taxon>
        <taxon>Cinchoneae</taxon>
        <taxon>Cinchona</taxon>
    </lineage>
</organism>
<gene>
    <name evidence="2" type="ORF">ACH5RR_037123</name>
</gene>
<reference evidence="2 3" key="1">
    <citation type="submission" date="2024-11" db="EMBL/GenBank/DDBJ databases">
        <title>A near-complete genome assembly of Cinchona calisaya.</title>
        <authorList>
            <person name="Lian D.C."/>
            <person name="Zhao X.W."/>
            <person name="Wei L."/>
        </authorList>
    </citation>
    <scope>NUCLEOTIDE SEQUENCE [LARGE SCALE GENOMIC DNA]</scope>
    <source>
        <tissue evidence="2">Nenye</tissue>
    </source>
</reference>
<dbReference type="Proteomes" id="UP001630127">
    <property type="component" value="Unassembled WGS sequence"/>
</dbReference>
<name>A0ABD2Y8W0_9GENT</name>
<evidence type="ECO:0000313" key="3">
    <source>
        <dbReference type="Proteomes" id="UP001630127"/>
    </source>
</evidence>
<comment type="caution">
    <text evidence="2">The sequence shown here is derived from an EMBL/GenBank/DDBJ whole genome shotgun (WGS) entry which is preliminary data.</text>
</comment>
<keyword evidence="3" id="KW-1185">Reference proteome</keyword>
<proteinExistence type="predicted"/>
<protein>
    <submittedName>
        <fullName evidence="2">Uncharacterized protein</fullName>
    </submittedName>
</protein>
<evidence type="ECO:0000313" key="2">
    <source>
        <dbReference type="EMBL" id="KAL3502674.1"/>
    </source>
</evidence>
<sequence length="128" mass="14492">MQGVVSRTEGRQPIAITANFLWQLWKNQIDHFFTGNLKQGVHLAKQAVQEWEEFVTTTNSSIPIAANDSGMEQLQTTWIAPEEEGHEGEEDGEIGGVTKETHGDLLGQYQQENDRDLFEEDFGFSWGH</sequence>
<feature type="compositionally biased region" description="Acidic residues" evidence="1">
    <location>
        <begin position="83"/>
        <end position="93"/>
    </location>
</feature>
<evidence type="ECO:0000256" key="1">
    <source>
        <dbReference type="SAM" id="MobiDB-lite"/>
    </source>
</evidence>